<gene>
    <name evidence="1" type="ORF">Catovirus_1_145</name>
</gene>
<dbReference type="EMBL" id="KY684083">
    <property type="protein sequence ID" value="ARF08095.1"/>
    <property type="molecule type" value="Genomic_DNA"/>
</dbReference>
<protein>
    <submittedName>
        <fullName evidence="1">Uncharacterized protein</fullName>
    </submittedName>
</protein>
<dbReference type="Pfam" id="PF13455">
    <property type="entry name" value="MUG113"/>
    <property type="match status" value="1"/>
</dbReference>
<sequence>MYKAHGNNVRKLGYSIDTKKRIFQYTTAYIDPVVVDHKSKPMRYYREGETILFTLLKDYRVAYRREFFDCELSIIKEAIDKVCDLMNDKNAFKTIIEYGAIQSKIKKRILKFIKLNNLLFDRKNVVRNPTFSFFEKKKVGKSYHRVIKGNIPKITKEMCDNIDNKISKKGILNIEQYNAHNLKVLLDKFNYSIERYNGLSSDDQKNLINFISKKKNYHIYHNCCEMNDKNIKIVEDILKKVGFNSIRQGEKQTVDIMKENIIANKKFITEKIALLEDKEFINQNISIKTIGNILRYYCNLTFGGTSVNIDNIKYNAYKLEKAIDWGNGFYLQIFNNKIEKLENKICE</sequence>
<evidence type="ECO:0000313" key="1">
    <source>
        <dbReference type="EMBL" id="ARF08095.1"/>
    </source>
</evidence>
<name>A0A1V0S8R2_9VIRU</name>
<organism evidence="1">
    <name type="scientific">Catovirus CTV1</name>
    <dbReference type="NCBI Taxonomy" id="1977631"/>
    <lineage>
        <taxon>Viruses</taxon>
        <taxon>Varidnaviria</taxon>
        <taxon>Bamfordvirae</taxon>
        <taxon>Nucleocytoviricota</taxon>
        <taxon>Megaviricetes</taxon>
        <taxon>Imitervirales</taxon>
        <taxon>Mimiviridae</taxon>
        <taxon>Klosneuvirinae</taxon>
        <taxon>Catovirus</taxon>
    </lineage>
</organism>
<proteinExistence type="predicted"/>
<accession>A0A1V0S8R2</accession>
<reference evidence="1" key="1">
    <citation type="journal article" date="2017" name="Science">
        <title>Giant viruses with an expanded complement of translation system components.</title>
        <authorList>
            <person name="Schulz F."/>
            <person name="Yutin N."/>
            <person name="Ivanova N.N."/>
            <person name="Ortega D.R."/>
            <person name="Lee T.K."/>
            <person name="Vierheilig J."/>
            <person name="Daims H."/>
            <person name="Horn M."/>
            <person name="Wagner M."/>
            <person name="Jensen G.J."/>
            <person name="Kyrpides N.C."/>
            <person name="Koonin E.V."/>
            <person name="Woyke T."/>
        </authorList>
    </citation>
    <scope>NUCLEOTIDE SEQUENCE</scope>
    <source>
        <strain evidence="1">CTV1</strain>
    </source>
</reference>